<evidence type="ECO:0000256" key="8">
    <source>
        <dbReference type="PIRSR" id="PIRSR001021-2"/>
    </source>
</evidence>
<dbReference type="Pfam" id="PF09154">
    <property type="entry name" value="Alpha-amy_C_pro"/>
    <property type="match status" value="1"/>
</dbReference>
<evidence type="ECO:0000256" key="4">
    <source>
        <dbReference type="ARBA" id="ARBA00022801"/>
    </source>
</evidence>
<dbReference type="Gene3D" id="3.20.20.80">
    <property type="entry name" value="Glycosidases"/>
    <property type="match status" value="1"/>
</dbReference>
<organism evidence="10 11">
    <name type="scientific">Candidatus Eisenbergiella pullistercoris</name>
    <dbReference type="NCBI Taxonomy" id="2838555"/>
    <lineage>
        <taxon>Bacteria</taxon>
        <taxon>Bacillati</taxon>
        <taxon>Bacillota</taxon>
        <taxon>Clostridia</taxon>
        <taxon>Lachnospirales</taxon>
        <taxon>Lachnospiraceae</taxon>
        <taxon>Eisenbergiella</taxon>
    </lineage>
</organism>
<dbReference type="PANTHER" id="PTHR43447">
    <property type="entry name" value="ALPHA-AMYLASE"/>
    <property type="match status" value="1"/>
</dbReference>
<reference evidence="10" key="1">
    <citation type="journal article" date="2021" name="PeerJ">
        <title>Extensive microbial diversity within the chicken gut microbiome revealed by metagenomics and culture.</title>
        <authorList>
            <person name="Gilroy R."/>
            <person name="Ravi A."/>
            <person name="Getino M."/>
            <person name="Pursley I."/>
            <person name="Horton D.L."/>
            <person name="Alikhan N.F."/>
            <person name="Baker D."/>
            <person name="Gharbi K."/>
            <person name="Hall N."/>
            <person name="Watson M."/>
            <person name="Adriaenssens E.M."/>
            <person name="Foster-Nyarko E."/>
            <person name="Jarju S."/>
            <person name="Secka A."/>
            <person name="Antonio M."/>
            <person name="Oren A."/>
            <person name="Chaudhuri R.R."/>
            <person name="La Ragione R."/>
            <person name="Hildebrand F."/>
            <person name="Pallen M.J."/>
        </authorList>
    </citation>
    <scope>NUCLEOTIDE SEQUENCE</scope>
    <source>
        <strain evidence="10">ChiSxjej3B15-24422</strain>
    </source>
</reference>
<feature type="binding site" evidence="8">
    <location>
        <position position="236"/>
    </location>
    <ligand>
        <name>Ca(2+)</name>
        <dbReference type="ChEBI" id="CHEBI:29108"/>
        <label>1</label>
    </ligand>
</feature>
<dbReference type="Proteomes" id="UP000824007">
    <property type="component" value="Unassembled WGS sequence"/>
</dbReference>
<evidence type="ECO:0000256" key="6">
    <source>
        <dbReference type="ARBA" id="ARBA00023295"/>
    </source>
</evidence>
<feature type="binding site" evidence="8">
    <location>
        <position position="428"/>
    </location>
    <ligand>
        <name>Ca(2+)</name>
        <dbReference type="ChEBI" id="CHEBI:29108"/>
        <label>3</label>
    </ligand>
</feature>
<dbReference type="CDD" id="cd11318">
    <property type="entry name" value="AmyAc_bac_fung_AmyA"/>
    <property type="match status" value="1"/>
</dbReference>
<feature type="active site" description="Proton donor" evidence="7">
    <location>
        <position position="262"/>
    </location>
</feature>
<feature type="binding site" evidence="8">
    <location>
        <position position="203"/>
    </location>
    <ligand>
        <name>Ca(2+)</name>
        <dbReference type="ChEBI" id="CHEBI:29108"/>
        <label>2</label>
    </ligand>
</feature>
<keyword evidence="6 10" id="KW-0326">Glycosidase</keyword>
<feature type="binding site" evidence="8">
    <location>
        <position position="301"/>
    </location>
    <ligand>
        <name>Ca(2+)</name>
        <dbReference type="ChEBI" id="CHEBI:29108"/>
        <label>3</label>
    </ligand>
</feature>
<keyword evidence="8" id="KW-0106">Calcium</keyword>
<dbReference type="SUPFAM" id="SSF51445">
    <property type="entry name" value="(Trans)glycosidases"/>
    <property type="match status" value="1"/>
</dbReference>
<evidence type="ECO:0000256" key="2">
    <source>
        <dbReference type="ARBA" id="ARBA00008061"/>
    </source>
</evidence>
<evidence type="ECO:0000259" key="9">
    <source>
        <dbReference type="SMART" id="SM00642"/>
    </source>
</evidence>
<comment type="similarity">
    <text evidence="2">Belongs to the glycosyl hydrolase 13 family.</text>
</comment>
<dbReference type="EMBL" id="DXDD01000163">
    <property type="protein sequence ID" value="HIY61591.1"/>
    <property type="molecule type" value="Genomic_DNA"/>
</dbReference>
<feature type="binding site" evidence="8">
    <location>
        <position position="105"/>
    </location>
    <ligand>
        <name>Ca(2+)</name>
        <dbReference type="ChEBI" id="CHEBI:29108"/>
        <label>1</label>
    </ligand>
</feature>
<dbReference type="PIRSF" id="PIRSF001021">
    <property type="entry name" value="Alph-amls_thrmst"/>
    <property type="match status" value="1"/>
</dbReference>
<dbReference type="InterPro" id="IPR013776">
    <property type="entry name" value="A-amylase_thermo"/>
</dbReference>
<dbReference type="Pfam" id="PF00128">
    <property type="entry name" value="Alpha-amylase"/>
    <property type="match status" value="1"/>
</dbReference>
<feature type="domain" description="Glycosyl hydrolase family 13 catalytic" evidence="9">
    <location>
        <begin position="5"/>
        <end position="389"/>
    </location>
</feature>
<dbReference type="InterPro" id="IPR013780">
    <property type="entry name" value="Glyco_hydro_b"/>
</dbReference>
<comment type="caution">
    <text evidence="10">The sequence shown here is derived from an EMBL/GenBank/DDBJ whole genome shotgun (WGS) entry which is preliminary data.</text>
</comment>
<keyword evidence="4 10" id="KW-0378">Hydrolase</keyword>
<feature type="binding site" evidence="8">
    <location>
        <position position="195"/>
    </location>
    <ligand>
        <name>Ca(2+)</name>
        <dbReference type="ChEBI" id="CHEBI:29108"/>
        <label>1</label>
    </ligand>
</feature>
<dbReference type="SMART" id="SM00642">
    <property type="entry name" value="Aamy"/>
    <property type="match status" value="1"/>
</dbReference>
<dbReference type="Gene3D" id="2.40.30.140">
    <property type="match status" value="1"/>
</dbReference>
<dbReference type="GO" id="GO:0005509">
    <property type="term" value="F:calcium ion binding"/>
    <property type="evidence" value="ECO:0007669"/>
    <property type="project" value="InterPro"/>
</dbReference>
<evidence type="ECO:0000313" key="11">
    <source>
        <dbReference type="Proteomes" id="UP000824007"/>
    </source>
</evidence>
<evidence type="ECO:0000313" key="10">
    <source>
        <dbReference type="EMBL" id="HIY61591.1"/>
    </source>
</evidence>
<proteinExistence type="inferred from homology"/>
<dbReference type="InterPro" id="IPR006047">
    <property type="entry name" value="GH13_cat_dom"/>
</dbReference>
<comment type="cofactor">
    <cofactor evidence="1">
        <name>Ca(2+)</name>
        <dbReference type="ChEBI" id="CHEBI:29108"/>
    </cofactor>
</comment>
<keyword evidence="5" id="KW-0119">Carbohydrate metabolism</keyword>
<dbReference type="NCBIfam" id="NF006969">
    <property type="entry name" value="PRK09441.1-2"/>
    <property type="match status" value="1"/>
</dbReference>
<keyword evidence="3 8" id="KW-0479">Metal-binding</keyword>
<reference evidence="10" key="2">
    <citation type="submission" date="2021-04" db="EMBL/GenBank/DDBJ databases">
        <authorList>
            <person name="Gilroy R."/>
        </authorList>
    </citation>
    <scope>NUCLEOTIDE SEQUENCE</scope>
    <source>
        <strain evidence="10">ChiSxjej3B15-24422</strain>
    </source>
</reference>
<accession>A0A9D1YRP2</accession>
<feature type="binding site" evidence="8">
    <location>
        <position position="201"/>
    </location>
    <ligand>
        <name>Ca(2+)</name>
        <dbReference type="ChEBI" id="CHEBI:29108"/>
        <label>1</label>
    </ligand>
</feature>
<protein>
    <submittedName>
        <fullName evidence="10">Alpha-amylase</fullName>
        <ecNumber evidence="10">3.2.1.1</ecNumber>
    </submittedName>
</protein>
<dbReference type="GO" id="GO:0005975">
    <property type="term" value="P:carbohydrate metabolic process"/>
    <property type="evidence" value="ECO:0007669"/>
    <property type="project" value="InterPro"/>
</dbReference>
<gene>
    <name evidence="10" type="ORF">H9831_13075</name>
</gene>
<dbReference type="AlphaFoldDB" id="A0A9D1YRP2"/>
<feature type="active site" description="Nucleophile" evidence="7">
    <location>
        <position position="232"/>
    </location>
</feature>
<evidence type="ECO:0000256" key="7">
    <source>
        <dbReference type="PIRSR" id="PIRSR001021-1"/>
    </source>
</evidence>
<dbReference type="Gene3D" id="2.60.40.1180">
    <property type="entry name" value="Golgi alpha-mannosidase II"/>
    <property type="match status" value="1"/>
</dbReference>
<sequence>MNENKTMIQYFEWYLPEDAGHWKRAAADAAHLKEAGFTDVWLPPAYKGAQGKSDVGYGVYDLYDLGEFDQKGSVPTKYGTKDEYLAAVKALHEAGLSVLADIVLNHKMGADGCETVLAEECDDTNRNEEEGPAQEISAWTSFRFPGRGGKYSGFQWNHTHFTGVDWDDRRKKHEIFQFAGKEWDDEVDPENGNYDYLMGADLDMNNPEVVSELDRWGEWYLNMTGVDGFRLDAVKHIRFPFYSHWLMELRKKTGKRLPAVGEYWSPNVKSLIHYLDESGLVMRLFDVPLHFHFVQASSSNGCFDMSRIFDGTLTAERPDRAVTFVDNHDTQPGQALSSWVQGWFKPLAYAMILLRREGIPCVFYGDYYGVPHDQIGPVGAQLDALLRLRRDAAYGEQIDYFDDYNIVGWTRLGEEDRPGSGCAVILTDGPGGSKNMCMGARFAGCAFRDALGNQKQTIVLDESGSAAFSVGGGSVSVWVPDVR</sequence>
<dbReference type="NCBIfam" id="NF006968">
    <property type="entry name" value="PRK09441.1-1"/>
    <property type="match status" value="1"/>
</dbReference>
<evidence type="ECO:0000256" key="3">
    <source>
        <dbReference type="ARBA" id="ARBA00022723"/>
    </source>
</evidence>
<feature type="binding site" evidence="8">
    <location>
        <position position="184"/>
    </location>
    <ligand>
        <name>Ca(2+)</name>
        <dbReference type="ChEBI" id="CHEBI:29108"/>
        <label>2</label>
    </ligand>
</feature>
<dbReference type="GO" id="GO:0004556">
    <property type="term" value="F:alpha-amylase activity"/>
    <property type="evidence" value="ECO:0007669"/>
    <property type="project" value="UniProtKB-EC"/>
</dbReference>
<evidence type="ECO:0000256" key="5">
    <source>
        <dbReference type="ARBA" id="ARBA00023277"/>
    </source>
</evidence>
<dbReference type="InterPro" id="IPR017853">
    <property type="entry name" value="GH"/>
</dbReference>
<dbReference type="InterPro" id="IPR015237">
    <property type="entry name" value="Alpha-amylase_C_pro"/>
</dbReference>
<dbReference type="SUPFAM" id="SSF51011">
    <property type="entry name" value="Glycosyl hydrolase domain"/>
    <property type="match status" value="1"/>
</dbReference>
<name>A0A9D1YRP2_9FIRM</name>
<evidence type="ECO:0000256" key="1">
    <source>
        <dbReference type="ARBA" id="ARBA00001913"/>
    </source>
</evidence>
<dbReference type="EC" id="3.2.1.1" evidence="10"/>